<dbReference type="InterPro" id="IPR008978">
    <property type="entry name" value="HSP20-like_chaperone"/>
</dbReference>
<evidence type="ECO:0000259" key="1">
    <source>
        <dbReference type="PROSITE" id="PS51203"/>
    </source>
</evidence>
<organism evidence="2 3">
    <name type="scientific">Sphagnum troendelagicum</name>
    <dbReference type="NCBI Taxonomy" id="128251"/>
    <lineage>
        <taxon>Eukaryota</taxon>
        <taxon>Viridiplantae</taxon>
        <taxon>Streptophyta</taxon>
        <taxon>Embryophyta</taxon>
        <taxon>Bryophyta</taxon>
        <taxon>Sphagnophytina</taxon>
        <taxon>Sphagnopsida</taxon>
        <taxon>Sphagnales</taxon>
        <taxon>Sphagnaceae</taxon>
        <taxon>Sphagnum</taxon>
    </lineage>
</organism>
<proteinExistence type="predicted"/>
<dbReference type="PANTHER" id="PTHR12356:SF18">
    <property type="entry name" value="NUDC DOMAIN-CONTAINING PROTEIN 2"/>
    <property type="match status" value="1"/>
</dbReference>
<dbReference type="Gene3D" id="1.20.5.740">
    <property type="entry name" value="Single helix bin"/>
    <property type="match status" value="1"/>
</dbReference>
<dbReference type="InterPro" id="IPR007052">
    <property type="entry name" value="CS_dom"/>
</dbReference>
<name>A0ABP0U516_9BRYO</name>
<dbReference type="Pfam" id="PF04969">
    <property type="entry name" value="CS"/>
    <property type="match status" value="1"/>
</dbReference>
<protein>
    <recommendedName>
        <fullName evidence="1">CS domain-containing protein</fullName>
    </recommendedName>
</protein>
<dbReference type="PANTHER" id="PTHR12356">
    <property type="entry name" value="NUCLEAR MOVEMENT PROTEIN NUDC"/>
    <property type="match status" value="1"/>
</dbReference>
<evidence type="ECO:0000313" key="2">
    <source>
        <dbReference type="EMBL" id="CAK9212343.1"/>
    </source>
</evidence>
<dbReference type="SUPFAM" id="SSF49764">
    <property type="entry name" value="HSP20-like chaperones"/>
    <property type="match status" value="1"/>
</dbReference>
<sequence>MTERIAPVERHSFVHEGETIYEWDQTLEEVNLYISLPDRLPSRLLYCTIKPQHVELGVKGNPPYLNHDLGGPVKVDSSFWTIEDRIMHVTLQKRQKGEPWPSAIAGHGNLDAFTADQEQRRLMLERFQEEHPGFDFSQAQFTGNVPNPSTFLGGIKQ</sequence>
<dbReference type="Gene3D" id="2.60.40.790">
    <property type="match status" value="1"/>
</dbReference>
<dbReference type="Proteomes" id="UP001497512">
    <property type="component" value="Chromosome 19"/>
</dbReference>
<dbReference type="InterPro" id="IPR037898">
    <property type="entry name" value="NudC_fam"/>
</dbReference>
<dbReference type="CDD" id="cd06467">
    <property type="entry name" value="p23_NUDC_like"/>
    <property type="match status" value="1"/>
</dbReference>
<evidence type="ECO:0000313" key="3">
    <source>
        <dbReference type="Proteomes" id="UP001497512"/>
    </source>
</evidence>
<dbReference type="PROSITE" id="PS51203">
    <property type="entry name" value="CS"/>
    <property type="match status" value="1"/>
</dbReference>
<reference evidence="2" key="1">
    <citation type="submission" date="2024-02" db="EMBL/GenBank/DDBJ databases">
        <authorList>
            <consortium name="ELIXIR-Norway"/>
            <consortium name="Elixir Norway"/>
        </authorList>
    </citation>
    <scope>NUCLEOTIDE SEQUENCE</scope>
</reference>
<accession>A0ABP0U516</accession>
<gene>
    <name evidence="2" type="ORF">CSSPTR1EN2_LOCUS11189</name>
</gene>
<feature type="domain" description="CS" evidence="1">
    <location>
        <begin position="16"/>
        <end position="104"/>
    </location>
</feature>
<keyword evidence="3" id="KW-1185">Reference proteome</keyword>
<dbReference type="EMBL" id="OZ019911">
    <property type="protein sequence ID" value="CAK9212343.1"/>
    <property type="molecule type" value="Genomic_DNA"/>
</dbReference>